<evidence type="ECO:0000313" key="2">
    <source>
        <dbReference type="EMBL" id="AFK03649.1"/>
    </source>
</evidence>
<dbReference type="Pfam" id="PF12867">
    <property type="entry name" value="DinB_2"/>
    <property type="match status" value="1"/>
</dbReference>
<dbReference type="InterPro" id="IPR034660">
    <property type="entry name" value="DinB/YfiT-like"/>
</dbReference>
<evidence type="ECO:0000259" key="1">
    <source>
        <dbReference type="Pfam" id="PF12867"/>
    </source>
</evidence>
<feature type="domain" description="DinB-like" evidence="1">
    <location>
        <begin position="35"/>
        <end position="168"/>
    </location>
</feature>
<dbReference type="Proteomes" id="UP000002875">
    <property type="component" value="Chromosome"/>
</dbReference>
<accession>A0ABN4AMV9</accession>
<sequence length="174" mass="20331">MTLEQRQYPIGKWAPKKSYSTKEIERNISIIEKYPAKYKRLAKKLSDEELAKQYREGAWNVRQLLTHISDMHIMHYARFKQALTDENPTGFIANINAWNATSEISSTPAADALLLLEATHKRWVFLMRSMSESDFDKTFYHALRQLNLTLGQALSMAAWHTRHHFEHIKIALND</sequence>
<name>A0ABN4AMV9_EMTOG</name>
<dbReference type="NCBIfam" id="NF009807">
    <property type="entry name" value="PRK13291.1"/>
    <property type="match status" value="1"/>
</dbReference>
<proteinExistence type="predicted"/>
<dbReference type="SUPFAM" id="SSF109854">
    <property type="entry name" value="DinB/YfiT-like putative metalloenzymes"/>
    <property type="match status" value="1"/>
</dbReference>
<dbReference type="RefSeq" id="WP_015029346.1">
    <property type="nucleotide sequence ID" value="NC_018748.1"/>
</dbReference>
<keyword evidence="3" id="KW-1185">Reference proteome</keyword>
<dbReference type="InterPro" id="IPR024775">
    <property type="entry name" value="DinB-like"/>
</dbReference>
<reference evidence="2 3" key="1">
    <citation type="submission" date="2011-07" db="EMBL/GenBank/DDBJ databases">
        <title>The complete genome of chromosome of Emticicia oligotrophica DSM 17448.</title>
        <authorList>
            <consortium name="US DOE Joint Genome Institute (JGI-PGF)"/>
            <person name="Lucas S."/>
            <person name="Han J."/>
            <person name="Lapidus A."/>
            <person name="Bruce D."/>
            <person name="Goodwin L."/>
            <person name="Pitluck S."/>
            <person name="Peters L."/>
            <person name="Kyrpides N."/>
            <person name="Mavromatis K."/>
            <person name="Ivanova N."/>
            <person name="Ovchinnikova G."/>
            <person name="Teshima H."/>
            <person name="Detter J.C."/>
            <person name="Tapia R."/>
            <person name="Han C."/>
            <person name="Land M."/>
            <person name="Hauser L."/>
            <person name="Markowitz V."/>
            <person name="Cheng J.-F."/>
            <person name="Hugenholtz P."/>
            <person name="Woyke T."/>
            <person name="Wu D."/>
            <person name="Tindall B."/>
            <person name="Pomrenke H."/>
            <person name="Brambilla E."/>
            <person name="Klenk H.-P."/>
            <person name="Eisen J.A."/>
        </authorList>
    </citation>
    <scope>NUCLEOTIDE SEQUENCE [LARGE SCALE GENOMIC DNA]</scope>
    <source>
        <strain evidence="2 3">DSM 17448</strain>
    </source>
</reference>
<evidence type="ECO:0000313" key="3">
    <source>
        <dbReference type="Proteomes" id="UP000002875"/>
    </source>
</evidence>
<dbReference type="GO" id="GO:0016787">
    <property type="term" value="F:hydrolase activity"/>
    <property type="evidence" value="ECO:0007669"/>
    <property type="project" value="UniProtKB-KW"/>
</dbReference>
<dbReference type="Gene3D" id="1.20.120.450">
    <property type="entry name" value="dinb family like domain"/>
    <property type="match status" value="1"/>
</dbReference>
<dbReference type="EMBL" id="CP002961">
    <property type="protein sequence ID" value="AFK03649.1"/>
    <property type="molecule type" value="Genomic_DNA"/>
</dbReference>
<gene>
    <name evidence="2" type="ordered locus">Emtol_2513</name>
</gene>
<organism evidence="2 3">
    <name type="scientific">Emticicia oligotrophica (strain DSM 17448 / CIP 109782 / MTCC 6937 / GPTSA100-15)</name>
    <dbReference type="NCBI Taxonomy" id="929562"/>
    <lineage>
        <taxon>Bacteria</taxon>
        <taxon>Pseudomonadati</taxon>
        <taxon>Bacteroidota</taxon>
        <taxon>Cytophagia</taxon>
        <taxon>Cytophagales</taxon>
        <taxon>Leadbetterellaceae</taxon>
        <taxon>Emticicia</taxon>
    </lineage>
</organism>
<keyword evidence="2" id="KW-0378">Hydrolase</keyword>
<protein>
    <submittedName>
        <fullName evidence="2">Metal-dependent hydrolase</fullName>
    </submittedName>
</protein>